<dbReference type="AlphaFoldDB" id="A0A8T0FHT6"/>
<evidence type="ECO:0000256" key="13">
    <source>
        <dbReference type="ARBA" id="ARBA00022989"/>
    </source>
</evidence>
<dbReference type="PANTHER" id="PTHR48261">
    <property type="entry name" value="ACETYLGLUCOSAMINYLTRANSFERASE"/>
    <property type="match status" value="1"/>
</dbReference>
<keyword evidence="7" id="KW-0328">Glycosyltransferase</keyword>
<keyword evidence="17" id="KW-0325">Glycoprotein</keyword>
<proteinExistence type="inferred from homology"/>
<gene>
    <name evidence="24" type="ORF">HNY73_005784</name>
</gene>
<dbReference type="GO" id="GO:0050508">
    <property type="term" value="F:glucuronosyl-N-acetylglucosaminyl-proteoglycan 4-alpha-N-acetylglucosaminyltransferase activity"/>
    <property type="evidence" value="ECO:0007669"/>
    <property type="project" value="UniProtKB-EC"/>
</dbReference>
<comment type="cofactor">
    <cofactor evidence="1">
        <name>Mn(2+)</name>
        <dbReference type="ChEBI" id="CHEBI:29035"/>
    </cofactor>
</comment>
<evidence type="ECO:0000313" key="25">
    <source>
        <dbReference type="Proteomes" id="UP000807504"/>
    </source>
</evidence>
<evidence type="ECO:0000313" key="24">
    <source>
        <dbReference type="EMBL" id="KAF8790824.1"/>
    </source>
</evidence>
<dbReference type="EMBL" id="JABXBU010000011">
    <property type="protein sequence ID" value="KAF8790824.1"/>
    <property type="molecule type" value="Genomic_DNA"/>
</dbReference>
<comment type="subcellular location">
    <subcellularLocation>
        <location evidence="3">Endoplasmic reticulum membrane</location>
        <topology evidence="3">Single-pass type II membrane protein</topology>
    </subcellularLocation>
    <subcellularLocation>
        <location evidence="2">Golgi apparatus membrane</location>
        <topology evidence="2">Single-pass type II membrane protein</topology>
    </subcellularLocation>
</comment>
<evidence type="ECO:0000256" key="8">
    <source>
        <dbReference type="ARBA" id="ARBA00022679"/>
    </source>
</evidence>
<evidence type="ECO:0000256" key="15">
    <source>
        <dbReference type="ARBA" id="ARBA00023136"/>
    </source>
</evidence>
<organism evidence="24 25">
    <name type="scientific">Argiope bruennichi</name>
    <name type="common">Wasp spider</name>
    <name type="synonym">Aranea bruennichi</name>
    <dbReference type="NCBI Taxonomy" id="94029"/>
    <lineage>
        <taxon>Eukaryota</taxon>
        <taxon>Metazoa</taxon>
        <taxon>Ecdysozoa</taxon>
        <taxon>Arthropoda</taxon>
        <taxon>Chelicerata</taxon>
        <taxon>Arachnida</taxon>
        <taxon>Araneae</taxon>
        <taxon>Araneomorphae</taxon>
        <taxon>Entelegynae</taxon>
        <taxon>Araneoidea</taxon>
        <taxon>Araneidae</taxon>
        <taxon>Argiope</taxon>
    </lineage>
</organism>
<comment type="caution">
    <text evidence="24">The sequence shown here is derived from an EMBL/GenBank/DDBJ whole genome shotgun (WGS) entry which is preliminary data.</text>
</comment>
<comment type="similarity">
    <text evidence="5">Belongs to the glycosyltransferase 47 family.</text>
</comment>
<protein>
    <recommendedName>
        <fullName evidence="19">Exostosin-2</fullName>
        <ecNumber evidence="6">2.4.1.224</ecNumber>
    </recommendedName>
</protein>
<dbReference type="FunFam" id="3.90.550.10:FF:000035">
    <property type="entry name" value="Putative Exostosin-2"/>
    <property type="match status" value="1"/>
</dbReference>
<dbReference type="EC" id="2.4.1.224" evidence="6"/>
<feature type="compositionally biased region" description="Basic and acidic residues" evidence="20">
    <location>
        <begin position="698"/>
        <end position="713"/>
    </location>
</feature>
<dbReference type="GO" id="GO:0000139">
    <property type="term" value="C:Golgi membrane"/>
    <property type="evidence" value="ECO:0007669"/>
    <property type="project" value="UniProtKB-SubCell"/>
</dbReference>
<evidence type="ECO:0000256" key="10">
    <source>
        <dbReference type="ARBA" id="ARBA00022723"/>
    </source>
</evidence>
<evidence type="ECO:0000256" key="18">
    <source>
        <dbReference type="ARBA" id="ARBA00023211"/>
    </source>
</evidence>
<keyword evidence="18" id="KW-0464">Manganese</keyword>
<comment type="pathway">
    <text evidence="4">Protein modification; protein glycosylation.</text>
</comment>
<keyword evidence="15 21" id="KW-0472">Membrane</keyword>
<evidence type="ECO:0000256" key="17">
    <source>
        <dbReference type="ARBA" id="ARBA00023180"/>
    </source>
</evidence>
<feature type="transmembrane region" description="Helical" evidence="21">
    <location>
        <begin position="12"/>
        <end position="33"/>
    </location>
</feature>
<feature type="domain" description="Exostosin GT47" evidence="22">
    <location>
        <begin position="88"/>
        <end position="360"/>
    </location>
</feature>
<evidence type="ECO:0000256" key="12">
    <source>
        <dbReference type="ARBA" id="ARBA00022968"/>
    </source>
</evidence>
<dbReference type="PANTHER" id="PTHR48261:SF5">
    <property type="entry name" value="EXOSTOSIN GLYCOSYLTRANSFERASE 2"/>
    <property type="match status" value="1"/>
</dbReference>
<dbReference type="InterPro" id="IPR029044">
    <property type="entry name" value="Nucleotide-diphossugar_trans"/>
</dbReference>
<dbReference type="Proteomes" id="UP000807504">
    <property type="component" value="Unassembled WGS sequence"/>
</dbReference>
<keyword evidence="12" id="KW-0735">Signal-anchor</keyword>
<keyword evidence="13 21" id="KW-1133">Transmembrane helix</keyword>
<dbReference type="GO" id="GO:0046872">
    <property type="term" value="F:metal ion binding"/>
    <property type="evidence" value="ECO:0007669"/>
    <property type="project" value="UniProtKB-KW"/>
</dbReference>
<keyword evidence="10" id="KW-0479">Metal-binding</keyword>
<evidence type="ECO:0000256" key="14">
    <source>
        <dbReference type="ARBA" id="ARBA00023034"/>
    </source>
</evidence>
<evidence type="ECO:0000256" key="4">
    <source>
        <dbReference type="ARBA" id="ARBA00004922"/>
    </source>
</evidence>
<keyword evidence="11" id="KW-0256">Endoplasmic reticulum</keyword>
<keyword evidence="8" id="KW-0808">Transferase</keyword>
<name>A0A8T0FHT6_ARGBR</name>
<keyword evidence="16" id="KW-1015">Disulfide bond</keyword>
<evidence type="ECO:0000256" key="5">
    <source>
        <dbReference type="ARBA" id="ARBA00010271"/>
    </source>
</evidence>
<feature type="domain" description="Glycosyl transferase 64" evidence="23">
    <location>
        <begin position="434"/>
        <end position="679"/>
    </location>
</feature>
<dbReference type="GO" id="GO:0015020">
    <property type="term" value="F:glucuronosyltransferase activity"/>
    <property type="evidence" value="ECO:0007669"/>
    <property type="project" value="UniProtKB-ARBA"/>
</dbReference>
<dbReference type="Gene3D" id="3.90.550.10">
    <property type="entry name" value="Spore Coat Polysaccharide Biosynthesis Protein SpsA, Chain A"/>
    <property type="match status" value="1"/>
</dbReference>
<evidence type="ECO:0000256" key="16">
    <source>
        <dbReference type="ARBA" id="ARBA00023157"/>
    </source>
</evidence>
<evidence type="ECO:0000256" key="6">
    <source>
        <dbReference type="ARBA" id="ARBA00012194"/>
    </source>
</evidence>
<reference evidence="24" key="1">
    <citation type="journal article" date="2020" name="bioRxiv">
        <title>Chromosome-level reference genome of the European wasp spider Argiope bruennichi: a resource for studies on range expansion and evolutionary adaptation.</title>
        <authorList>
            <person name="Sheffer M.M."/>
            <person name="Hoppe A."/>
            <person name="Krehenwinkel H."/>
            <person name="Uhl G."/>
            <person name="Kuss A.W."/>
            <person name="Jensen L."/>
            <person name="Jensen C."/>
            <person name="Gillespie R.G."/>
            <person name="Hoff K.J."/>
            <person name="Prost S."/>
        </authorList>
    </citation>
    <scope>NUCLEOTIDE SEQUENCE</scope>
</reference>
<evidence type="ECO:0000259" key="23">
    <source>
        <dbReference type="Pfam" id="PF09258"/>
    </source>
</evidence>
<dbReference type="SUPFAM" id="SSF53448">
    <property type="entry name" value="Nucleotide-diphospho-sugar transferases"/>
    <property type="match status" value="1"/>
</dbReference>
<keyword evidence="9 21" id="KW-0812">Transmembrane</keyword>
<dbReference type="GO" id="GO:0005789">
    <property type="term" value="C:endoplasmic reticulum membrane"/>
    <property type="evidence" value="ECO:0007669"/>
    <property type="project" value="UniProtKB-SubCell"/>
</dbReference>
<evidence type="ECO:0000256" key="1">
    <source>
        <dbReference type="ARBA" id="ARBA00001936"/>
    </source>
</evidence>
<feature type="region of interest" description="Disordered" evidence="20">
    <location>
        <begin position="691"/>
        <end position="713"/>
    </location>
</feature>
<dbReference type="GO" id="GO:0015012">
    <property type="term" value="P:heparan sulfate proteoglycan biosynthetic process"/>
    <property type="evidence" value="ECO:0007669"/>
    <property type="project" value="UniProtKB-ARBA"/>
</dbReference>
<dbReference type="InterPro" id="IPR015338">
    <property type="entry name" value="GT64_dom"/>
</dbReference>
<evidence type="ECO:0000256" key="20">
    <source>
        <dbReference type="SAM" id="MobiDB-lite"/>
    </source>
</evidence>
<keyword evidence="14" id="KW-0333">Golgi apparatus</keyword>
<evidence type="ECO:0000259" key="22">
    <source>
        <dbReference type="Pfam" id="PF03016"/>
    </source>
</evidence>
<keyword evidence="25" id="KW-1185">Reference proteome</keyword>
<dbReference type="Pfam" id="PF03016">
    <property type="entry name" value="Exostosin_GT47"/>
    <property type="match status" value="1"/>
</dbReference>
<evidence type="ECO:0000256" key="19">
    <source>
        <dbReference type="ARBA" id="ARBA00069568"/>
    </source>
</evidence>
<dbReference type="InterPro" id="IPR004263">
    <property type="entry name" value="Exostosin"/>
</dbReference>
<evidence type="ECO:0000256" key="2">
    <source>
        <dbReference type="ARBA" id="ARBA00004323"/>
    </source>
</evidence>
<evidence type="ECO:0000256" key="21">
    <source>
        <dbReference type="SAM" id="Phobius"/>
    </source>
</evidence>
<reference evidence="24" key="2">
    <citation type="submission" date="2020-06" db="EMBL/GenBank/DDBJ databases">
        <authorList>
            <person name="Sheffer M."/>
        </authorList>
    </citation>
    <scope>NUCLEOTIDE SEQUENCE</scope>
</reference>
<evidence type="ECO:0000256" key="11">
    <source>
        <dbReference type="ARBA" id="ARBA00022824"/>
    </source>
</evidence>
<dbReference type="InterPro" id="IPR040911">
    <property type="entry name" value="Exostosin_GT47"/>
</dbReference>
<dbReference type="Pfam" id="PF09258">
    <property type="entry name" value="Glyco_transf_64"/>
    <property type="match status" value="1"/>
</dbReference>
<evidence type="ECO:0000256" key="3">
    <source>
        <dbReference type="ARBA" id="ARBA00004648"/>
    </source>
</evidence>
<evidence type="ECO:0000256" key="7">
    <source>
        <dbReference type="ARBA" id="ARBA00022676"/>
    </source>
</evidence>
<sequence length="1062" mass="121306">MSFNRIQRTKNVLFYNLTCTFIIVLVLVTLLTLRPWNIKQGEELFAFRYVENSPEIQIVSSAVQAKSRDRDCNFFNCFDVFKCGYSGKKLSVYIYPIKNFVDDKGVPISVPFSIEFIEILRTIYNSPYYEKDPKKACIFVPSLDLLNQNNVRLKETSQILSSLPYWNSGINHLLFNFLPGSVPDYNPVLEIDLDHAMIAGAGFSTWTYRKTHDISIPVFSLLGHPFDLTTCKEGSRQYLATSAQNNIHFEYRNELEDLAEEHPELLVLNRCSQGNITLRCRGGETFSYPEVLEESTFCLIIRGARLGQTVLSDAMKAGCIPVIVADGYVLPFAESIDWQRASISVFEENLADLIHILKSVSDERISEMRSQVCFLWEKYFSSVSHITNAVLNVLNSRIFPHHALTYEDWNNAPGEVRVSPPLFLPTIAPKSQGFTAIVLTYDRLESLFQVILKVVQAPSLAKVLVVWNNQMKSPPPASIWPKINKPLKVVQTKENKLSNRFYPYDEIETEAVLAIDDDIVMLTADELEFGYEVWREFPDRIVGFPSRVHLYDNATKKWKYESEWTNEISMVLTGAAFYHKFYSYLYTNSMPGDIKEWVDDHMNCEDIAMNFLVANVTGKAPIKVTPRKKFKCPECTNVEMLSADVIHMAERSECINKFAEIYGVMTLKTVEFRADPVLYKDNFPEKLKRFNNAKRKKERNDGIANDKKAKNVDASENKIPEENKQPFGPLGILETFENIISKYRIEGNAAEELRDLFLNVLSNSLATKMNSTADNHGPTFANVVKNLNSDGIVEKKVPLKPGLTFIRRIQASKKLLGEERNQIQQKIINANENDNKTTPLLRPKANLPTLVVRSIAETIDSSIKMRKTLEANISLKGMEIKIMGLKPAMGNGVLIQVETPEMVTKLKDAINNHTNLQNVCKATTPQIRMPQIIIYDVEKSERPREEEELDFLNQIKLSNDIVGNMRVLFRKKGRGSSSHWVISLDPKAFRIIKDKARLQCGFGSYRFREFVEPLRCFKCLKFGHVRSKSTMCLALTVLLENPSQSAWEKMYRNECCNKQPFG</sequence>
<accession>A0A8T0FHT6</accession>
<evidence type="ECO:0000256" key="9">
    <source>
        <dbReference type="ARBA" id="ARBA00022692"/>
    </source>
</evidence>